<accession>A0A411PN42</accession>
<evidence type="ECO:0000313" key="1">
    <source>
        <dbReference type="EMBL" id="QBF84953.1"/>
    </source>
</evidence>
<keyword evidence="2" id="KW-1185">Reference proteome</keyword>
<reference evidence="1 2" key="1">
    <citation type="submission" date="2019-02" db="EMBL/GenBank/DDBJ databases">
        <title>Shewanella sp. D4-2 isolated from Dokdo Island.</title>
        <authorList>
            <person name="Baek K."/>
        </authorList>
    </citation>
    <scope>NUCLEOTIDE SEQUENCE [LARGE SCALE GENOMIC DNA]</scope>
    <source>
        <strain evidence="1 2">D4-2</strain>
    </source>
</reference>
<organism evidence="1 2">
    <name type="scientific">Shewanella maritima</name>
    <dbReference type="NCBI Taxonomy" id="2520507"/>
    <lineage>
        <taxon>Bacteria</taxon>
        <taxon>Pseudomonadati</taxon>
        <taxon>Pseudomonadota</taxon>
        <taxon>Gammaproteobacteria</taxon>
        <taxon>Alteromonadales</taxon>
        <taxon>Shewanellaceae</taxon>
        <taxon>Shewanella</taxon>
    </lineage>
</organism>
<name>A0A411PN42_9GAMM</name>
<dbReference type="OrthoDB" id="5772022at2"/>
<dbReference type="KEGG" id="smai:EXU30_16510"/>
<gene>
    <name evidence="1" type="ORF">EXU30_16510</name>
</gene>
<sequence length="62" mass="6595">MALVWVASGLLIGNSAFYQGLAVKRWACAGFILGPAAYPLFNAHKRIAQGKLDASQAVVSKF</sequence>
<proteinExistence type="predicted"/>
<evidence type="ECO:0000313" key="2">
    <source>
        <dbReference type="Proteomes" id="UP000291106"/>
    </source>
</evidence>
<dbReference type="AlphaFoldDB" id="A0A411PN42"/>
<dbReference type="Proteomes" id="UP000291106">
    <property type="component" value="Chromosome"/>
</dbReference>
<protein>
    <submittedName>
        <fullName evidence="1">Uncharacterized protein</fullName>
    </submittedName>
</protein>
<dbReference type="EMBL" id="CP036200">
    <property type="protein sequence ID" value="QBF84953.1"/>
    <property type="molecule type" value="Genomic_DNA"/>
</dbReference>